<sequence>MARYASCLPYAAYPTLGEGGTPLLSAPALANEVGTGDILVKSEGQNPTGSHKDRMSALAVARALDIGATTVIGASSGNAGASIAAYAARVSLQCVIVTTPDMSPIWRRAIAATGARLIEAKNSLDRWKYVEERVTEDSWFPVTNYINPPVGSNHFGVDGLKTIAFELFEETGANGVDAIIVPTSRADLIWGVFDGFRFLQERSLIQRLPRLYAVEPFPRIDQVFNGSDYRLSFEGRTRQVSIAGSTVTYQAIDALKQSQGGVVVVSDGSAARDQSTLAQHGFYVELSSAASLSGLKQLIDKGEIHADERVVLIASSNGYKEFEF</sequence>
<dbReference type="Proteomes" id="UP001214043">
    <property type="component" value="Chromosome"/>
</dbReference>
<dbReference type="SUPFAM" id="SSF53686">
    <property type="entry name" value="Tryptophan synthase beta subunit-like PLP-dependent enzymes"/>
    <property type="match status" value="1"/>
</dbReference>
<dbReference type="PANTHER" id="PTHR48078">
    <property type="entry name" value="THREONINE DEHYDRATASE, MITOCHONDRIAL-RELATED"/>
    <property type="match status" value="1"/>
</dbReference>
<dbReference type="GO" id="GO:0006565">
    <property type="term" value="P:L-serine catabolic process"/>
    <property type="evidence" value="ECO:0007669"/>
    <property type="project" value="TreeGrafter"/>
</dbReference>
<dbReference type="KEGG" id="hfl:PUV54_02060"/>
<comment type="similarity">
    <text evidence="2">Belongs to the ACC deaminase/D-cysteine desulfhydrase family.</text>
</comment>
<dbReference type="EMBL" id="CP118166">
    <property type="protein sequence ID" value="WDI31973.1"/>
    <property type="molecule type" value="Genomic_DNA"/>
</dbReference>
<evidence type="ECO:0000256" key="1">
    <source>
        <dbReference type="ARBA" id="ARBA00001933"/>
    </source>
</evidence>
<dbReference type="Gene3D" id="3.40.50.1100">
    <property type="match status" value="2"/>
</dbReference>
<dbReference type="GO" id="GO:0004794">
    <property type="term" value="F:threonine deaminase activity"/>
    <property type="evidence" value="ECO:0007669"/>
    <property type="project" value="TreeGrafter"/>
</dbReference>
<dbReference type="InterPro" id="IPR027278">
    <property type="entry name" value="ACCD_DCysDesulf"/>
</dbReference>
<proteinExistence type="inferred from homology"/>
<dbReference type="Pfam" id="PF00291">
    <property type="entry name" value="PALP"/>
    <property type="match status" value="1"/>
</dbReference>
<gene>
    <name evidence="6" type="ORF">PUV54_02060</name>
</gene>
<evidence type="ECO:0000256" key="3">
    <source>
        <dbReference type="ARBA" id="ARBA00022898"/>
    </source>
</evidence>
<protein>
    <submittedName>
        <fullName evidence="6">Pyridoxal-phosphate dependent enzyme</fullName>
    </submittedName>
</protein>
<dbReference type="AlphaFoldDB" id="A0AAE9ZBX4"/>
<evidence type="ECO:0000313" key="7">
    <source>
        <dbReference type="Proteomes" id="UP001214043"/>
    </source>
</evidence>
<keyword evidence="3" id="KW-0663">Pyridoxal phosphate</keyword>
<dbReference type="InterPro" id="IPR036052">
    <property type="entry name" value="TrpB-like_PALP_sf"/>
</dbReference>
<dbReference type="RefSeq" id="WP_274493857.1">
    <property type="nucleotide sequence ID" value="NZ_CP118166.1"/>
</dbReference>
<evidence type="ECO:0000256" key="4">
    <source>
        <dbReference type="ARBA" id="ARBA00023239"/>
    </source>
</evidence>
<evidence type="ECO:0000313" key="6">
    <source>
        <dbReference type="EMBL" id="WDI31973.1"/>
    </source>
</evidence>
<dbReference type="InterPro" id="IPR001926">
    <property type="entry name" value="TrpB-like_PALP"/>
</dbReference>
<evidence type="ECO:0000259" key="5">
    <source>
        <dbReference type="Pfam" id="PF00291"/>
    </source>
</evidence>
<evidence type="ECO:0000256" key="2">
    <source>
        <dbReference type="ARBA" id="ARBA00008639"/>
    </source>
</evidence>
<comment type="cofactor">
    <cofactor evidence="1">
        <name>pyridoxal 5'-phosphate</name>
        <dbReference type="ChEBI" id="CHEBI:597326"/>
    </cofactor>
</comment>
<accession>A0AAE9ZBX4</accession>
<dbReference type="GO" id="GO:0016846">
    <property type="term" value="F:carbon-sulfur lyase activity"/>
    <property type="evidence" value="ECO:0007669"/>
    <property type="project" value="UniProtKB-ARBA"/>
</dbReference>
<dbReference type="GO" id="GO:0006567">
    <property type="term" value="P:L-threonine catabolic process"/>
    <property type="evidence" value="ECO:0007669"/>
    <property type="project" value="TreeGrafter"/>
</dbReference>
<feature type="domain" description="Tryptophan synthase beta chain-like PALP" evidence="5">
    <location>
        <begin position="15"/>
        <end position="315"/>
    </location>
</feature>
<reference evidence="6" key="1">
    <citation type="submission" date="2023-02" db="EMBL/GenBank/DDBJ databases">
        <title>Genome sequence of Hyphococcus flavus.</title>
        <authorList>
            <person name="Rong J.-C."/>
            <person name="Zhao Q."/>
            <person name="Yi M."/>
            <person name="Wu J.-Y."/>
        </authorList>
    </citation>
    <scope>NUCLEOTIDE SEQUENCE</scope>
    <source>
        <strain evidence="6">MCCC 1K03223</strain>
    </source>
</reference>
<dbReference type="GO" id="GO:0009097">
    <property type="term" value="P:isoleucine biosynthetic process"/>
    <property type="evidence" value="ECO:0007669"/>
    <property type="project" value="TreeGrafter"/>
</dbReference>
<organism evidence="6 7">
    <name type="scientific">Hyphococcus flavus</name>
    <dbReference type="NCBI Taxonomy" id="1866326"/>
    <lineage>
        <taxon>Bacteria</taxon>
        <taxon>Pseudomonadati</taxon>
        <taxon>Pseudomonadota</taxon>
        <taxon>Alphaproteobacteria</taxon>
        <taxon>Parvularculales</taxon>
        <taxon>Parvularculaceae</taxon>
        <taxon>Hyphococcus</taxon>
    </lineage>
</organism>
<dbReference type="GO" id="GO:0003941">
    <property type="term" value="F:L-serine ammonia-lyase activity"/>
    <property type="evidence" value="ECO:0007669"/>
    <property type="project" value="TreeGrafter"/>
</dbReference>
<keyword evidence="7" id="KW-1185">Reference proteome</keyword>
<keyword evidence="4" id="KW-0456">Lyase</keyword>
<name>A0AAE9ZBX4_9PROT</name>
<dbReference type="PIRSF" id="PIRSF006278">
    <property type="entry name" value="ACCD_DCysDesulf"/>
    <property type="match status" value="1"/>
</dbReference>
<dbReference type="PANTHER" id="PTHR48078:SF6">
    <property type="entry name" value="L-THREONINE DEHYDRATASE CATABOLIC TDCB"/>
    <property type="match status" value="1"/>
</dbReference>
<dbReference type="InterPro" id="IPR050147">
    <property type="entry name" value="Ser/Thr_Dehydratase"/>
</dbReference>